<protein>
    <submittedName>
        <fullName evidence="4">ATP-dependent sacrificial sulfur transferase LarE</fullName>
    </submittedName>
</protein>
<evidence type="ECO:0000259" key="3">
    <source>
        <dbReference type="Pfam" id="PF02540"/>
    </source>
</evidence>
<dbReference type="InterPro" id="IPR052188">
    <property type="entry name" value="Ni-pincer_cofactor_biosynth"/>
</dbReference>
<dbReference type="GO" id="GO:0016783">
    <property type="term" value="F:sulfurtransferase activity"/>
    <property type="evidence" value="ECO:0007669"/>
    <property type="project" value="InterPro"/>
</dbReference>
<feature type="active site" description="Nucleophile and sulfur donor" evidence="1">
    <location>
        <position position="188"/>
    </location>
</feature>
<evidence type="ECO:0000313" key="4">
    <source>
        <dbReference type="EMBL" id="HIU26130.1"/>
    </source>
</evidence>
<feature type="transmembrane region" description="Helical" evidence="2">
    <location>
        <begin position="20"/>
        <end position="44"/>
    </location>
</feature>
<comment type="caution">
    <text evidence="4">The sequence shown here is derived from an EMBL/GenBank/DDBJ whole genome shotgun (WGS) entry which is preliminary data.</text>
</comment>
<proteinExistence type="predicted"/>
<dbReference type="EMBL" id="DVMP01000121">
    <property type="protein sequence ID" value="HIU26130.1"/>
    <property type="molecule type" value="Genomic_DNA"/>
</dbReference>
<gene>
    <name evidence="4" type="primary">larE</name>
    <name evidence="4" type="ORF">IAC50_06540</name>
</gene>
<accession>A0A9D1I394</accession>
<evidence type="ECO:0000256" key="2">
    <source>
        <dbReference type="SAM" id="Phobius"/>
    </source>
</evidence>
<keyword evidence="4" id="KW-0808">Transferase</keyword>
<reference evidence="4" key="1">
    <citation type="submission" date="2020-10" db="EMBL/GenBank/DDBJ databases">
        <authorList>
            <person name="Gilroy R."/>
        </authorList>
    </citation>
    <scope>NUCLEOTIDE SEQUENCE</scope>
    <source>
        <strain evidence="4">ChiHcec3-6078</strain>
    </source>
</reference>
<dbReference type="PANTHER" id="PTHR43169">
    <property type="entry name" value="EXSB FAMILY PROTEIN"/>
    <property type="match status" value="1"/>
</dbReference>
<dbReference type="Gene3D" id="3.40.50.620">
    <property type="entry name" value="HUPs"/>
    <property type="match status" value="1"/>
</dbReference>
<dbReference type="InterPro" id="IPR022310">
    <property type="entry name" value="NAD/GMP_synthase"/>
</dbReference>
<dbReference type="PANTHER" id="PTHR43169:SF2">
    <property type="entry name" value="NAD_GMP SYNTHASE DOMAIN-CONTAINING PROTEIN"/>
    <property type="match status" value="1"/>
</dbReference>
<name>A0A9D1I394_9FIRM</name>
<keyword evidence="2" id="KW-0812">Transmembrane</keyword>
<dbReference type="InterPro" id="IPR005232">
    <property type="entry name" value="LarE"/>
</dbReference>
<keyword evidence="2" id="KW-0472">Membrane</keyword>
<dbReference type="AlphaFoldDB" id="A0A9D1I394"/>
<organism evidence="4 5">
    <name type="scientific">Candidatus Allocopromorpha excrementigallinarum</name>
    <dbReference type="NCBI Taxonomy" id="2840742"/>
    <lineage>
        <taxon>Bacteria</taxon>
        <taxon>Bacillati</taxon>
        <taxon>Bacillota</taxon>
        <taxon>Clostridia</taxon>
        <taxon>Eubacteriales</taxon>
        <taxon>Eubacteriaceae</taxon>
        <taxon>Eubacteriaceae incertae sedis</taxon>
        <taxon>Candidatus Allocopromorpha</taxon>
    </lineage>
</organism>
<dbReference type="Proteomes" id="UP000824090">
    <property type="component" value="Unassembled WGS sequence"/>
</dbReference>
<keyword evidence="2" id="KW-1133">Transmembrane helix</keyword>
<dbReference type="GO" id="GO:0006163">
    <property type="term" value="P:purine nucleotide metabolic process"/>
    <property type="evidence" value="ECO:0007669"/>
    <property type="project" value="UniProtKB-ARBA"/>
</dbReference>
<sequence>MMKKELEEKLKKLKTIISGYGQMLVALSGGVDSAFLLIFAWNMWRDDRVAALTASGPNFAPDETRYAAELCDRLGISHKTVNVDFLMSIIEDNPPDRCYSCKKAIFSLLKERADMVGSVLADGTNLDDMSDYRPGYRAVEELGVSSPLKDAGLTKAEIREAMKAMAEEDSVIKGALAFALWNKPAFACLASRIPYGERITVEKLKAVYKAESLLMEEGFSQVRVRHHGDVARIEVLPEDRSRFFDVEFMDRINEGIKKCGFKFAALDLGGYRMGNMNEEKK</sequence>
<dbReference type="PIRSF" id="PIRSF006661">
    <property type="entry name" value="PP-lp_UCP006661"/>
    <property type="match status" value="1"/>
</dbReference>
<dbReference type="CDD" id="cd01990">
    <property type="entry name" value="LarE-like"/>
    <property type="match status" value="1"/>
</dbReference>
<feature type="domain" description="NAD/GMP synthase" evidence="3">
    <location>
        <begin position="19"/>
        <end position="93"/>
    </location>
</feature>
<dbReference type="NCBIfam" id="TIGR00268">
    <property type="entry name" value="ATP-dependent sacrificial sulfur transferase LarE"/>
    <property type="match status" value="1"/>
</dbReference>
<evidence type="ECO:0000256" key="1">
    <source>
        <dbReference type="PIRSR" id="PIRSR006661-1"/>
    </source>
</evidence>
<dbReference type="SUPFAM" id="SSF52402">
    <property type="entry name" value="Adenine nucleotide alpha hydrolases-like"/>
    <property type="match status" value="1"/>
</dbReference>
<evidence type="ECO:0000313" key="5">
    <source>
        <dbReference type="Proteomes" id="UP000824090"/>
    </source>
</evidence>
<dbReference type="InterPro" id="IPR014729">
    <property type="entry name" value="Rossmann-like_a/b/a_fold"/>
</dbReference>
<dbReference type="Pfam" id="PF02540">
    <property type="entry name" value="NAD_synthase"/>
    <property type="match status" value="1"/>
</dbReference>
<reference evidence="4" key="2">
    <citation type="journal article" date="2021" name="PeerJ">
        <title>Extensive microbial diversity within the chicken gut microbiome revealed by metagenomics and culture.</title>
        <authorList>
            <person name="Gilroy R."/>
            <person name="Ravi A."/>
            <person name="Getino M."/>
            <person name="Pursley I."/>
            <person name="Horton D.L."/>
            <person name="Alikhan N.F."/>
            <person name="Baker D."/>
            <person name="Gharbi K."/>
            <person name="Hall N."/>
            <person name="Watson M."/>
            <person name="Adriaenssens E.M."/>
            <person name="Foster-Nyarko E."/>
            <person name="Jarju S."/>
            <person name="Secka A."/>
            <person name="Antonio M."/>
            <person name="Oren A."/>
            <person name="Chaudhuri R.R."/>
            <person name="La Ragione R."/>
            <person name="Hildebrand F."/>
            <person name="Pallen M.J."/>
        </authorList>
    </citation>
    <scope>NUCLEOTIDE SEQUENCE</scope>
    <source>
        <strain evidence="4">ChiHcec3-6078</strain>
    </source>
</reference>